<comment type="caution">
    <text evidence="2">The sequence shown here is derived from an EMBL/GenBank/DDBJ whole genome shotgun (WGS) entry which is preliminary data.</text>
</comment>
<reference evidence="2" key="1">
    <citation type="submission" date="2021-06" db="EMBL/GenBank/DDBJ databases">
        <title>Comparative genomics, transcriptomics and evolutionary studies reveal genomic signatures of adaptation to plant cell wall in hemibiotrophic fungi.</title>
        <authorList>
            <consortium name="DOE Joint Genome Institute"/>
            <person name="Baroncelli R."/>
            <person name="Diaz J.F."/>
            <person name="Benocci T."/>
            <person name="Peng M."/>
            <person name="Battaglia E."/>
            <person name="Haridas S."/>
            <person name="Andreopoulos W."/>
            <person name="Labutti K."/>
            <person name="Pangilinan J."/>
            <person name="Floch G.L."/>
            <person name="Makela M.R."/>
            <person name="Henrissat B."/>
            <person name="Grigoriev I.V."/>
            <person name="Crouch J.A."/>
            <person name="De Vries R.P."/>
            <person name="Sukno S.A."/>
            <person name="Thon M.R."/>
        </authorList>
    </citation>
    <scope>NUCLEOTIDE SEQUENCE</scope>
    <source>
        <strain evidence="2">MAFF235873</strain>
    </source>
</reference>
<keyword evidence="1" id="KW-1133">Transmembrane helix</keyword>
<evidence type="ECO:0000256" key="1">
    <source>
        <dbReference type="SAM" id="Phobius"/>
    </source>
</evidence>
<feature type="transmembrane region" description="Helical" evidence="1">
    <location>
        <begin position="67"/>
        <end position="84"/>
    </location>
</feature>
<keyword evidence="1" id="KW-0472">Membrane</keyword>
<dbReference type="EMBL" id="MU842877">
    <property type="protein sequence ID" value="KAK2028521.1"/>
    <property type="molecule type" value="Genomic_DNA"/>
</dbReference>
<evidence type="ECO:0000313" key="3">
    <source>
        <dbReference type="Proteomes" id="UP001232148"/>
    </source>
</evidence>
<keyword evidence="1" id="KW-0812">Transmembrane</keyword>
<protein>
    <submittedName>
        <fullName evidence="2">Uncharacterized protein</fullName>
    </submittedName>
</protein>
<evidence type="ECO:0000313" key="2">
    <source>
        <dbReference type="EMBL" id="KAK2028521.1"/>
    </source>
</evidence>
<proteinExistence type="predicted"/>
<sequence>MPWSPPASSVPHPRARIPVREPHQALLAGVVEADGLPHLPFGARLLYEAGGLAEAGKCEGEVLASEGVGVVLAHVWICVLSLLLPERVKRSAMFLSADEGKGRRNGACAQVLLARRPGGPATKSKSSR</sequence>
<gene>
    <name evidence="2" type="ORF">LX32DRAFT_400152</name>
</gene>
<dbReference type="AlphaFoldDB" id="A0AAD9HI19"/>
<organism evidence="2 3">
    <name type="scientific">Colletotrichum zoysiae</name>
    <dbReference type="NCBI Taxonomy" id="1216348"/>
    <lineage>
        <taxon>Eukaryota</taxon>
        <taxon>Fungi</taxon>
        <taxon>Dikarya</taxon>
        <taxon>Ascomycota</taxon>
        <taxon>Pezizomycotina</taxon>
        <taxon>Sordariomycetes</taxon>
        <taxon>Hypocreomycetidae</taxon>
        <taxon>Glomerellales</taxon>
        <taxon>Glomerellaceae</taxon>
        <taxon>Colletotrichum</taxon>
        <taxon>Colletotrichum graminicola species complex</taxon>
    </lineage>
</organism>
<keyword evidence="3" id="KW-1185">Reference proteome</keyword>
<accession>A0AAD9HI19</accession>
<dbReference type="Proteomes" id="UP001232148">
    <property type="component" value="Unassembled WGS sequence"/>
</dbReference>
<name>A0AAD9HI19_9PEZI</name>